<gene>
    <name evidence="2" type="ORF">H6G59_18355</name>
</gene>
<dbReference type="Pfam" id="PF13304">
    <property type="entry name" value="AAA_21"/>
    <property type="match status" value="1"/>
</dbReference>
<comment type="caution">
    <text evidence="2">The sequence shown here is derived from an EMBL/GenBank/DDBJ whole genome shotgun (WGS) entry which is preliminary data.</text>
</comment>
<protein>
    <submittedName>
        <fullName evidence="2">AAA family ATPase</fullName>
    </submittedName>
</protein>
<dbReference type="PIRSF" id="PIRSF029347">
    <property type="entry name" value="RecF"/>
    <property type="match status" value="1"/>
</dbReference>
<proteinExistence type="predicted"/>
<organism evidence="2 3">
    <name type="scientific">Anabaena lutea FACHB-196</name>
    <dbReference type="NCBI Taxonomy" id="2692881"/>
    <lineage>
        <taxon>Bacteria</taxon>
        <taxon>Bacillati</taxon>
        <taxon>Cyanobacteriota</taxon>
        <taxon>Cyanophyceae</taxon>
        <taxon>Nostocales</taxon>
        <taxon>Nostocaceae</taxon>
        <taxon>Anabaena</taxon>
    </lineage>
</organism>
<dbReference type="InterPro" id="IPR014555">
    <property type="entry name" value="RecF-like"/>
</dbReference>
<evidence type="ECO:0000259" key="1">
    <source>
        <dbReference type="Pfam" id="PF13304"/>
    </source>
</evidence>
<dbReference type="EMBL" id="JACJST010000018">
    <property type="protein sequence ID" value="MBD2569822.1"/>
    <property type="molecule type" value="Genomic_DNA"/>
</dbReference>
<feature type="domain" description="ATPase AAA-type core" evidence="1">
    <location>
        <begin position="27"/>
        <end position="343"/>
    </location>
</feature>
<sequence length="397" mass="45792">MKIESMRLKNFKAFKDVEIKKIPKMCVFVGANGTGKTTLFNVFSFLKDALTDNVHVALTKLGGSKGFQEVRSRNSTGPIEIELKFRIPQGEKSPLVTYSLTINEEDGRPIIEKEILQYRRGSKGQPWRFIDFSKGKGQAVINEPDQVIDEKELKREDHELKSPDILALKGLAQFEKFPASKAIGDLLENWHISDFYIQQARQERESSYAEHLSKEGENLASVTEFLYRRHPDIFQKIIEKLKQRVPGISEVDSKITEEGRVLLRFKDGDFHDPFLARYVSDGTIKMFAYLVLLYDPKPHPLLCVEEPENQLYPKLLYELAEEFREYARKGGQVFVSTHSPDFLNGCELEEVFWLQKERGYTVVKRASDDEQITTYMNEGDKLGYLWRQGFFEGADPL</sequence>
<keyword evidence="3" id="KW-1185">Reference proteome</keyword>
<dbReference type="SUPFAM" id="SSF52540">
    <property type="entry name" value="P-loop containing nucleoside triphosphate hydrolases"/>
    <property type="match status" value="1"/>
</dbReference>
<dbReference type="Proteomes" id="UP000640531">
    <property type="component" value="Unassembled WGS sequence"/>
</dbReference>
<dbReference type="InterPro" id="IPR003959">
    <property type="entry name" value="ATPase_AAA_core"/>
</dbReference>
<evidence type="ECO:0000313" key="3">
    <source>
        <dbReference type="Proteomes" id="UP000640531"/>
    </source>
</evidence>
<accession>A0ABR8FJG8</accession>
<dbReference type="RefSeq" id="WP_190716968.1">
    <property type="nucleotide sequence ID" value="NZ_JACJST010000018.1"/>
</dbReference>
<dbReference type="InterPro" id="IPR027417">
    <property type="entry name" value="P-loop_NTPase"/>
</dbReference>
<dbReference type="PANTHER" id="PTHR40396:SF1">
    <property type="entry name" value="ATPASE AAA-TYPE CORE DOMAIN-CONTAINING PROTEIN"/>
    <property type="match status" value="1"/>
</dbReference>
<dbReference type="PANTHER" id="PTHR40396">
    <property type="entry name" value="ATPASE-LIKE PROTEIN"/>
    <property type="match status" value="1"/>
</dbReference>
<name>A0ABR8FJG8_9NOST</name>
<dbReference type="Gene3D" id="3.40.50.300">
    <property type="entry name" value="P-loop containing nucleotide triphosphate hydrolases"/>
    <property type="match status" value="1"/>
</dbReference>
<reference evidence="2 3" key="1">
    <citation type="journal article" date="2020" name="ISME J.">
        <title>Comparative genomics reveals insights into cyanobacterial evolution and habitat adaptation.</title>
        <authorList>
            <person name="Chen M.Y."/>
            <person name="Teng W.K."/>
            <person name="Zhao L."/>
            <person name="Hu C.X."/>
            <person name="Zhou Y.K."/>
            <person name="Han B.P."/>
            <person name="Song L.R."/>
            <person name="Shu W.S."/>
        </authorList>
    </citation>
    <scope>NUCLEOTIDE SEQUENCE [LARGE SCALE GENOMIC DNA]</scope>
    <source>
        <strain evidence="2 3">FACHB-196</strain>
    </source>
</reference>
<evidence type="ECO:0000313" key="2">
    <source>
        <dbReference type="EMBL" id="MBD2569822.1"/>
    </source>
</evidence>